<sequence length="394" mass="42722">MSKKNLSNIRTASIHGPVLVSPISVAHRNKAMEAATADGKKGGDGNNHVRAQWIANLKKKSMATEASPLAMSSTSSSSSLHHQDHFLQQQHACMLLASENLAYDMYSGVKVEPRATVDIPPKKWIKPLLKKRNGALDIHNGPKPRTPRRKLNCGNAFEDMHIQTNNQHVLGDSTWSGFPGVGTPSAHYHSSHSHHHHHVHAHQAHAAVTGALLPNDHLFGPDMDFGCNFETFLDLPTPKLADMPSVVPTFALLHDSDPSNAVATTTPRNKSLQQYQVPPTLVRTSSVEQEGLSYCLGQTRLHSSSCSSTASNQDDNDVVFGDGSHACPSDPPGAVVSSATPSSSASSAGCIFDHTKHPELEGMFDYEFNDDDIDKEVDNFYMADGHELEIDLIA</sequence>
<gene>
    <name evidence="1" type="ORF">H310_01627</name>
</gene>
<proteinExistence type="predicted"/>
<protein>
    <submittedName>
        <fullName evidence="1">Uncharacterized protein</fullName>
    </submittedName>
</protein>
<dbReference type="GeneID" id="20078677"/>
<dbReference type="OrthoDB" id="70651at2759"/>
<dbReference type="eggNOG" id="ENOG502S7XP">
    <property type="taxonomic scope" value="Eukaryota"/>
</dbReference>
<name>A0A024UU58_9STRA</name>
<dbReference type="EMBL" id="KI913953">
    <property type="protein sequence ID" value="ETW09203.1"/>
    <property type="molecule type" value="Genomic_DNA"/>
</dbReference>
<organism evidence="1">
    <name type="scientific">Aphanomyces invadans</name>
    <dbReference type="NCBI Taxonomy" id="157072"/>
    <lineage>
        <taxon>Eukaryota</taxon>
        <taxon>Sar</taxon>
        <taxon>Stramenopiles</taxon>
        <taxon>Oomycota</taxon>
        <taxon>Saprolegniomycetes</taxon>
        <taxon>Saprolegniales</taxon>
        <taxon>Verrucalvaceae</taxon>
        <taxon>Aphanomyces</taxon>
    </lineage>
</organism>
<dbReference type="RefSeq" id="XP_008863008.1">
    <property type="nucleotide sequence ID" value="XM_008864786.1"/>
</dbReference>
<evidence type="ECO:0000313" key="1">
    <source>
        <dbReference type="EMBL" id="ETW09203.1"/>
    </source>
</evidence>
<accession>A0A024UU58</accession>
<reference evidence="1" key="1">
    <citation type="submission" date="2013-12" db="EMBL/GenBank/DDBJ databases">
        <title>The Genome Sequence of Aphanomyces invadans NJM9701.</title>
        <authorList>
            <consortium name="The Broad Institute Genomics Platform"/>
            <person name="Russ C."/>
            <person name="Tyler B."/>
            <person name="van West P."/>
            <person name="Dieguez-Uribeondo J."/>
            <person name="Young S.K."/>
            <person name="Zeng Q."/>
            <person name="Gargeya S."/>
            <person name="Fitzgerald M."/>
            <person name="Abouelleil A."/>
            <person name="Alvarado L."/>
            <person name="Chapman S.B."/>
            <person name="Gainer-Dewar J."/>
            <person name="Goldberg J."/>
            <person name="Griggs A."/>
            <person name="Gujja S."/>
            <person name="Hansen M."/>
            <person name="Howarth C."/>
            <person name="Imamovic A."/>
            <person name="Ireland A."/>
            <person name="Larimer J."/>
            <person name="McCowan C."/>
            <person name="Murphy C."/>
            <person name="Pearson M."/>
            <person name="Poon T.W."/>
            <person name="Priest M."/>
            <person name="Roberts A."/>
            <person name="Saif S."/>
            <person name="Shea T."/>
            <person name="Sykes S."/>
            <person name="Wortman J."/>
            <person name="Nusbaum C."/>
            <person name="Birren B."/>
        </authorList>
    </citation>
    <scope>NUCLEOTIDE SEQUENCE [LARGE SCALE GENOMIC DNA]</scope>
    <source>
        <strain evidence="1">NJM9701</strain>
    </source>
</reference>
<dbReference type="AlphaFoldDB" id="A0A024UU58"/>
<dbReference type="VEuPathDB" id="FungiDB:H310_01627"/>